<reference evidence="6 7" key="1">
    <citation type="submission" date="2023-07" db="EMBL/GenBank/DDBJ databases">
        <title>Genomic Encyclopedia of Type Strains, Phase IV (KMG-IV): sequencing the most valuable type-strain genomes for metagenomic binning, comparative biology and taxonomic classification.</title>
        <authorList>
            <person name="Goeker M."/>
        </authorList>
    </citation>
    <scope>NUCLEOTIDE SEQUENCE [LARGE SCALE GENOMIC DNA]</scope>
    <source>
        <strain evidence="6 7">DSM 23837</strain>
    </source>
</reference>
<evidence type="ECO:0000259" key="4">
    <source>
        <dbReference type="Pfam" id="PF06429"/>
    </source>
</evidence>
<proteinExistence type="inferred from homology"/>
<dbReference type="InterPro" id="IPR020013">
    <property type="entry name" value="Flagellar_FlgE/F/G"/>
</dbReference>
<accession>A0ABT9WVR7</accession>
<dbReference type="NCBIfam" id="TIGR03506">
    <property type="entry name" value="FlgEFG_subfam"/>
    <property type="match status" value="1"/>
</dbReference>
<protein>
    <submittedName>
        <fullName evidence="6">Flagellar basal-body rod protein FlgG</fullName>
    </submittedName>
</protein>
<gene>
    <name evidence="6" type="ORF">J2S08_003077</name>
</gene>
<dbReference type="RefSeq" id="WP_307230987.1">
    <property type="nucleotide sequence ID" value="NZ_JAUSTT010000019.1"/>
</dbReference>
<dbReference type="PANTHER" id="PTHR30435">
    <property type="entry name" value="FLAGELLAR PROTEIN"/>
    <property type="match status" value="1"/>
</dbReference>
<keyword evidence="6" id="KW-0282">Flagellum</keyword>
<feature type="domain" description="Flagellar basal body rod protein N-terminal" evidence="3">
    <location>
        <begin position="5"/>
        <end position="35"/>
    </location>
</feature>
<name>A0ABT9WVR7_9BACI</name>
<feature type="domain" description="Flagellar hook protein FlgE/F/G-like D1" evidence="5">
    <location>
        <begin position="118"/>
        <end position="164"/>
    </location>
</feature>
<dbReference type="Pfam" id="PF06429">
    <property type="entry name" value="Flg_bbr_C"/>
    <property type="match status" value="1"/>
</dbReference>
<dbReference type="EMBL" id="JAUSTT010000019">
    <property type="protein sequence ID" value="MDQ0177198.1"/>
    <property type="molecule type" value="Genomic_DNA"/>
</dbReference>
<evidence type="ECO:0000256" key="1">
    <source>
        <dbReference type="ARBA" id="ARBA00009677"/>
    </source>
</evidence>
<evidence type="ECO:0000313" key="7">
    <source>
        <dbReference type="Proteomes" id="UP001223586"/>
    </source>
</evidence>
<dbReference type="PANTHER" id="PTHR30435:SF19">
    <property type="entry name" value="FLAGELLAR BASAL-BODY ROD PROTEIN FLGG"/>
    <property type="match status" value="1"/>
</dbReference>
<comment type="caution">
    <text evidence="6">The sequence shown here is derived from an EMBL/GenBank/DDBJ whole genome shotgun (WGS) entry which is preliminary data.</text>
</comment>
<dbReference type="InterPro" id="IPR053967">
    <property type="entry name" value="LlgE_F_G-like_D1"/>
</dbReference>
<dbReference type="InterPro" id="IPR037925">
    <property type="entry name" value="FlgE/F/G-like"/>
</dbReference>
<keyword evidence="2" id="KW-0975">Bacterial flagellum</keyword>
<organism evidence="6 7">
    <name type="scientific">Bacillus chungangensis</name>
    <dbReference type="NCBI Taxonomy" id="587633"/>
    <lineage>
        <taxon>Bacteria</taxon>
        <taxon>Bacillati</taxon>
        <taxon>Bacillota</taxon>
        <taxon>Bacilli</taxon>
        <taxon>Bacillales</taxon>
        <taxon>Bacillaceae</taxon>
        <taxon>Bacillus</taxon>
    </lineage>
</organism>
<dbReference type="Pfam" id="PF00460">
    <property type="entry name" value="Flg_bb_rod"/>
    <property type="match status" value="1"/>
</dbReference>
<evidence type="ECO:0000256" key="2">
    <source>
        <dbReference type="RuleBase" id="RU362116"/>
    </source>
</evidence>
<evidence type="ECO:0000259" key="5">
    <source>
        <dbReference type="Pfam" id="PF22692"/>
    </source>
</evidence>
<comment type="similarity">
    <text evidence="1 2">Belongs to the flagella basal body rod proteins family.</text>
</comment>
<evidence type="ECO:0000313" key="6">
    <source>
        <dbReference type="EMBL" id="MDQ0177198.1"/>
    </source>
</evidence>
<sequence>MLRGFYTAASGMISQQRKTEMLVNNMANVNTPGFKGEQSSMRAFPELLLQRFDKQSVPTQKPLNMPFSPQIGGLNTGVYMQEAIPQFAQGDIRETELNTDFALIDGTMPINPETGRSGTIFFSVEHPNGGQRYTRNGNFTLDAAGYLTTMNGLYVLNPEGNRILLANEDFNMNRAGEIMVNDTVVGRIGVAYADNPELLIKEGEGLYRTVNGENLPNAFNAAGVEFEVRQRFLERSNVDASQTMTAMLTAYRAFEANQKVLQAYDRSMDKAVNEIGRVN</sequence>
<keyword evidence="6" id="KW-0966">Cell projection</keyword>
<feature type="domain" description="Flagellar basal-body/hook protein C-terminal" evidence="4">
    <location>
        <begin position="229"/>
        <end position="273"/>
    </location>
</feature>
<dbReference type="Pfam" id="PF22692">
    <property type="entry name" value="LlgE_F_G_D1"/>
    <property type="match status" value="1"/>
</dbReference>
<evidence type="ECO:0000259" key="3">
    <source>
        <dbReference type="Pfam" id="PF00460"/>
    </source>
</evidence>
<dbReference type="Proteomes" id="UP001223586">
    <property type="component" value="Unassembled WGS sequence"/>
</dbReference>
<keyword evidence="7" id="KW-1185">Reference proteome</keyword>
<dbReference type="SUPFAM" id="SSF117143">
    <property type="entry name" value="Flagellar hook protein flgE"/>
    <property type="match status" value="1"/>
</dbReference>
<dbReference type="InterPro" id="IPR001444">
    <property type="entry name" value="Flag_bb_rod_N"/>
</dbReference>
<comment type="subcellular location">
    <subcellularLocation>
        <location evidence="2">Bacterial flagellum basal body</location>
    </subcellularLocation>
</comment>
<dbReference type="InterPro" id="IPR010930">
    <property type="entry name" value="Flg_bb/hook_C_dom"/>
</dbReference>
<keyword evidence="6" id="KW-0969">Cilium</keyword>